<dbReference type="SUPFAM" id="SSF56925">
    <property type="entry name" value="OMPA-like"/>
    <property type="match status" value="1"/>
</dbReference>
<dbReference type="RefSeq" id="WP_115961399.1">
    <property type="nucleotide sequence ID" value="NZ_CBCRVL010000021.1"/>
</dbReference>
<dbReference type="Proteomes" id="UP000256769">
    <property type="component" value="Unassembled WGS sequence"/>
</dbReference>
<organism evidence="1 2">
    <name type="scientific">Chryseobacterium flavum</name>
    <dbReference type="NCBI Taxonomy" id="415851"/>
    <lineage>
        <taxon>Bacteria</taxon>
        <taxon>Pseudomonadati</taxon>
        <taxon>Bacteroidota</taxon>
        <taxon>Flavobacteriia</taxon>
        <taxon>Flavobacteriales</taxon>
        <taxon>Weeksellaceae</taxon>
        <taxon>Chryseobacterium group</taxon>
        <taxon>Chryseobacterium</taxon>
    </lineage>
</organism>
<dbReference type="AlphaFoldDB" id="A0A3D9CJL3"/>
<proteinExistence type="predicted"/>
<dbReference type="InterPro" id="IPR011250">
    <property type="entry name" value="OMP/PagP_B-barrel"/>
</dbReference>
<dbReference type="EMBL" id="QNUE01000011">
    <property type="protein sequence ID" value="REC65944.1"/>
    <property type="molecule type" value="Genomic_DNA"/>
</dbReference>
<evidence type="ECO:0000313" key="1">
    <source>
        <dbReference type="EMBL" id="REC65944.1"/>
    </source>
</evidence>
<accession>A0A3D9CJL3</accession>
<comment type="caution">
    <text evidence="1">The sequence shown here is derived from an EMBL/GenBank/DDBJ whole genome shotgun (WGS) entry which is preliminary data.</text>
</comment>
<dbReference type="Gene3D" id="2.40.160.20">
    <property type="match status" value="1"/>
</dbReference>
<gene>
    <name evidence="1" type="ORF">DRF59_14240</name>
</gene>
<keyword evidence="2" id="KW-1185">Reference proteome</keyword>
<name>A0A3D9CJL3_9FLAO</name>
<sequence>MKKLVLTGGIVLFSLSHAQIKRGSVYLSGQMEYQHNENNVLNGSRRKDDIVEIIPTAGYFVGSNLAIGLGAGYKSAVSKYEIGYGGASNSHQIKVADNAFVVTPFIRKYWTLSAHLYIFGQLQVPLEFGREKLNSNNDIQDGDPLLSSSFNTKNNYTSIGINIKPGLDYFLSKNWSVEAVIGEFGYNTYKKDVDGAKRVNDYKFGLNLSSVTFGIKYLFTN</sequence>
<dbReference type="OrthoDB" id="945117at2"/>
<protein>
    <submittedName>
        <fullName evidence="1">Porin family protein</fullName>
    </submittedName>
</protein>
<evidence type="ECO:0000313" key="2">
    <source>
        <dbReference type="Proteomes" id="UP000256769"/>
    </source>
</evidence>
<reference evidence="1 2" key="1">
    <citation type="journal article" date="2007" name="Int. J. Syst. Evol. Microbiol.">
        <title>Chryseobacterium flavum sp. nov., isolated from polluted soil.</title>
        <authorList>
            <person name="Zhou Y."/>
            <person name="Dong J."/>
            <person name="Wang X."/>
            <person name="Huang X."/>
            <person name="Zhang K.Y."/>
            <person name="Zhang Y.Q."/>
            <person name="Guo Y.F."/>
            <person name="Lai R."/>
            <person name="Li W.J."/>
        </authorList>
    </citation>
    <scope>NUCLEOTIDE SEQUENCE [LARGE SCALE GENOMIC DNA]</scope>
    <source>
        <strain evidence="1 2">KCTC 12877</strain>
    </source>
</reference>